<gene>
    <name evidence="9" type="ORF">LZ012_17850</name>
</gene>
<dbReference type="SUPFAM" id="SSF52540">
    <property type="entry name" value="P-loop containing nucleoside triphosphate hydrolases"/>
    <property type="match status" value="1"/>
</dbReference>
<keyword evidence="5" id="KW-0804">Transcription</keyword>
<dbReference type="PROSITE" id="PS50110">
    <property type="entry name" value="RESPONSE_REGULATORY"/>
    <property type="match status" value="1"/>
</dbReference>
<dbReference type="Pfam" id="PF25601">
    <property type="entry name" value="AAA_lid_14"/>
    <property type="match status" value="1"/>
</dbReference>
<accession>A0ABS9K6R6</accession>
<dbReference type="Pfam" id="PF00072">
    <property type="entry name" value="Response_reg"/>
    <property type="match status" value="1"/>
</dbReference>
<dbReference type="InterPro" id="IPR011006">
    <property type="entry name" value="CheY-like_superfamily"/>
</dbReference>
<dbReference type="Gene3D" id="1.10.8.60">
    <property type="match status" value="1"/>
</dbReference>
<dbReference type="Pfam" id="PF02954">
    <property type="entry name" value="HTH_8"/>
    <property type="match status" value="1"/>
</dbReference>
<dbReference type="PROSITE" id="PS00675">
    <property type="entry name" value="SIGMA54_INTERACT_1"/>
    <property type="match status" value="1"/>
</dbReference>
<keyword evidence="6" id="KW-0597">Phosphoprotein</keyword>
<dbReference type="Proteomes" id="UP001165384">
    <property type="component" value="Unassembled WGS sequence"/>
</dbReference>
<proteinExistence type="predicted"/>
<dbReference type="Gene3D" id="3.40.50.2300">
    <property type="match status" value="1"/>
</dbReference>
<dbReference type="InterPro" id="IPR058031">
    <property type="entry name" value="AAA_lid_NorR"/>
</dbReference>
<feature type="domain" description="Sigma-54 factor interaction" evidence="7">
    <location>
        <begin position="131"/>
        <end position="360"/>
    </location>
</feature>
<dbReference type="PROSITE" id="PS50045">
    <property type="entry name" value="SIGMA54_INTERACT_4"/>
    <property type="match status" value="1"/>
</dbReference>
<dbReference type="PROSITE" id="PS00688">
    <property type="entry name" value="SIGMA54_INTERACT_3"/>
    <property type="match status" value="1"/>
</dbReference>
<dbReference type="InterPro" id="IPR009057">
    <property type="entry name" value="Homeodomain-like_sf"/>
</dbReference>
<dbReference type="InterPro" id="IPR003593">
    <property type="entry name" value="AAA+_ATPase"/>
</dbReference>
<evidence type="ECO:0000313" key="9">
    <source>
        <dbReference type="EMBL" id="MCG2578862.1"/>
    </source>
</evidence>
<keyword evidence="10" id="KW-1185">Reference proteome</keyword>
<dbReference type="CDD" id="cd00009">
    <property type="entry name" value="AAA"/>
    <property type="match status" value="1"/>
</dbReference>
<keyword evidence="3" id="KW-0805">Transcription regulation</keyword>
<dbReference type="InterPro" id="IPR025662">
    <property type="entry name" value="Sigma_54_int_dom_ATP-bd_1"/>
</dbReference>
<reference evidence="9" key="1">
    <citation type="submission" date="2022-01" db="EMBL/GenBank/DDBJ databases">
        <authorList>
            <person name="Jo J.-H."/>
            <person name="Im W.-T."/>
        </authorList>
    </citation>
    <scope>NUCLEOTIDE SEQUENCE</scope>
    <source>
        <strain evidence="9">XY25</strain>
    </source>
</reference>
<evidence type="ECO:0000256" key="6">
    <source>
        <dbReference type="PROSITE-ProRule" id="PRU00169"/>
    </source>
</evidence>
<dbReference type="InterPro" id="IPR025944">
    <property type="entry name" value="Sigma_54_int_dom_CS"/>
</dbReference>
<name>A0ABS9K6R6_9RHOO</name>
<dbReference type="InterPro" id="IPR001789">
    <property type="entry name" value="Sig_transdc_resp-reg_receiver"/>
</dbReference>
<dbReference type="Gene3D" id="3.40.50.300">
    <property type="entry name" value="P-loop containing nucleotide triphosphate hydrolases"/>
    <property type="match status" value="1"/>
</dbReference>
<dbReference type="Gene3D" id="1.10.10.60">
    <property type="entry name" value="Homeodomain-like"/>
    <property type="match status" value="1"/>
</dbReference>
<evidence type="ECO:0000256" key="2">
    <source>
        <dbReference type="ARBA" id="ARBA00022840"/>
    </source>
</evidence>
<dbReference type="RefSeq" id="WP_275712257.1">
    <property type="nucleotide sequence ID" value="NZ_JAKLTN010000005.1"/>
</dbReference>
<evidence type="ECO:0000256" key="4">
    <source>
        <dbReference type="ARBA" id="ARBA00023125"/>
    </source>
</evidence>
<dbReference type="InterPro" id="IPR002197">
    <property type="entry name" value="HTH_Fis"/>
</dbReference>
<dbReference type="InterPro" id="IPR027417">
    <property type="entry name" value="P-loop_NTPase"/>
</dbReference>
<dbReference type="SUPFAM" id="SSF52172">
    <property type="entry name" value="CheY-like"/>
    <property type="match status" value="1"/>
</dbReference>
<keyword evidence="1" id="KW-0547">Nucleotide-binding</keyword>
<evidence type="ECO:0000256" key="3">
    <source>
        <dbReference type="ARBA" id="ARBA00023015"/>
    </source>
</evidence>
<evidence type="ECO:0000259" key="8">
    <source>
        <dbReference type="PROSITE" id="PS50110"/>
    </source>
</evidence>
<dbReference type="InterPro" id="IPR002078">
    <property type="entry name" value="Sigma_54_int"/>
</dbReference>
<evidence type="ECO:0000256" key="5">
    <source>
        <dbReference type="ARBA" id="ARBA00023163"/>
    </source>
</evidence>
<dbReference type="EMBL" id="JAKLTN010000005">
    <property type="protein sequence ID" value="MCG2578862.1"/>
    <property type="molecule type" value="Genomic_DNA"/>
</dbReference>
<evidence type="ECO:0000259" key="7">
    <source>
        <dbReference type="PROSITE" id="PS50045"/>
    </source>
</evidence>
<sequence length="456" mass="49824">MAEHSLPILVVEDDPSLREAIGDTLELAGRPYVAVGGGEEALAVLGTQAFSIVLSDVRMMPMDGITLLKEIRSRLPNLPVVLMTAYAEVEKAVDAMRSGACDFLLKPFEPQALLAHINKYELPESGESAGVIASDPASRDMFAMAQRVAQTDATVLLTGESGVGKEVVARFIHRNSARRDGPFVAINCAAIPDSLLEATLFGYEKGAFTGAQQAQAGKFEQAQDGTLLLDEVTEMPMALQAKLLRVLQEREVERVGGKKPVPLNIRIVATSNRDMAEAVAKGVFREDLYYRLNVFPVAIPALRQRRSDVVAIARHFVVEHGGRFGRAGVTLSPEAEAILAAYDWPGNVRELENVIQRALILSTGRVINPEHLNLPISQSATTFEAVAAEASRESVAVVAETGKKVDNMKDLEREHILRTLAEVGGSRKQTIERLGISERTLRYKLQQYRDEGYLKD</sequence>
<evidence type="ECO:0000256" key="1">
    <source>
        <dbReference type="ARBA" id="ARBA00022741"/>
    </source>
</evidence>
<evidence type="ECO:0000313" key="10">
    <source>
        <dbReference type="Proteomes" id="UP001165384"/>
    </source>
</evidence>
<organism evidence="9 10">
    <name type="scientific">Dechloromonas hankyongensis</name>
    <dbReference type="NCBI Taxonomy" id="2908002"/>
    <lineage>
        <taxon>Bacteria</taxon>
        <taxon>Pseudomonadati</taxon>
        <taxon>Pseudomonadota</taxon>
        <taxon>Betaproteobacteria</taxon>
        <taxon>Rhodocyclales</taxon>
        <taxon>Azonexaceae</taxon>
        <taxon>Dechloromonas</taxon>
    </lineage>
</organism>
<comment type="caution">
    <text evidence="9">The sequence shown here is derived from an EMBL/GenBank/DDBJ whole genome shotgun (WGS) entry which is preliminary data.</text>
</comment>
<dbReference type="SUPFAM" id="SSF46689">
    <property type="entry name" value="Homeodomain-like"/>
    <property type="match status" value="1"/>
</dbReference>
<dbReference type="SMART" id="SM00382">
    <property type="entry name" value="AAA"/>
    <property type="match status" value="1"/>
</dbReference>
<feature type="modified residue" description="4-aspartylphosphate" evidence="6">
    <location>
        <position position="56"/>
    </location>
</feature>
<dbReference type="PANTHER" id="PTHR32071:SF21">
    <property type="entry name" value="TRANSCRIPTIONAL REGULATORY PROTEIN FLGR"/>
    <property type="match status" value="1"/>
</dbReference>
<dbReference type="PANTHER" id="PTHR32071">
    <property type="entry name" value="TRANSCRIPTIONAL REGULATORY PROTEIN"/>
    <property type="match status" value="1"/>
</dbReference>
<keyword evidence="2" id="KW-0067">ATP-binding</keyword>
<keyword evidence="4" id="KW-0238">DNA-binding</keyword>
<dbReference type="SMART" id="SM00448">
    <property type="entry name" value="REC"/>
    <property type="match status" value="1"/>
</dbReference>
<dbReference type="Pfam" id="PF00158">
    <property type="entry name" value="Sigma54_activat"/>
    <property type="match status" value="1"/>
</dbReference>
<feature type="domain" description="Response regulatory" evidence="8">
    <location>
        <begin position="7"/>
        <end position="121"/>
    </location>
</feature>
<protein>
    <submittedName>
        <fullName evidence="9">Sigma-54 dependent transcriptional regulator</fullName>
    </submittedName>
</protein>